<feature type="modified residue" description="4-aspartylphosphate" evidence="2">
    <location>
        <position position="59"/>
    </location>
</feature>
<dbReference type="InterPro" id="IPR001789">
    <property type="entry name" value="Sig_transdc_resp-reg_receiver"/>
</dbReference>
<evidence type="ECO:0000256" key="1">
    <source>
        <dbReference type="ARBA" id="ARBA00022553"/>
    </source>
</evidence>
<evidence type="ECO:0000313" key="5">
    <source>
        <dbReference type="Proteomes" id="UP000034163"/>
    </source>
</evidence>
<comment type="caution">
    <text evidence="4">The sequence shown here is derived from an EMBL/GenBank/DDBJ whole genome shotgun (WGS) entry which is preliminary data.</text>
</comment>
<sequence length="135" mass="15448">MNHITKQRTILAIEDEKPLLDAIRIRLENMGFRALTARSIEEAIGKLQSGERVDAIWLDHYLIGQENGLDLVVKIKSTEDWKNIPVFVVSNTATNEKVQAYLQLGIQKYYVKSNFRMEEIIKDIAGYLENPEVSA</sequence>
<protein>
    <submittedName>
        <fullName evidence="4">Response regulator receiver protein</fullName>
    </submittedName>
</protein>
<dbReference type="GO" id="GO:0000160">
    <property type="term" value="P:phosphorelay signal transduction system"/>
    <property type="evidence" value="ECO:0007669"/>
    <property type="project" value="InterPro"/>
</dbReference>
<dbReference type="Proteomes" id="UP000034163">
    <property type="component" value="Unassembled WGS sequence"/>
</dbReference>
<dbReference type="AlphaFoldDB" id="A0A0G0WXS6"/>
<keyword evidence="1 2" id="KW-0597">Phosphoprotein</keyword>
<dbReference type="InterPro" id="IPR011006">
    <property type="entry name" value="CheY-like_superfamily"/>
</dbReference>
<dbReference type="InterPro" id="IPR050595">
    <property type="entry name" value="Bact_response_regulator"/>
</dbReference>
<evidence type="ECO:0000313" key="4">
    <source>
        <dbReference type="EMBL" id="KKS17559.1"/>
    </source>
</evidence>
<proteinExistence type="predicted"/>
<organism evidence="4 5">
    <name type="scientific">candidate division WWE3 bacterium GW2011_GWB1_41_6</name>
    <dbReference type="NCBI Taxonomy" id="1619112"/>
    <lineage>
        <taxon>Bacteria</taxon>
        <taxon>Katanobacteria</taxon>
    </lineage>
</organism>
<evidence type="ECO:0000256" key="2">
    <source>
        <dbReference type="PROSITE-ProRule" id="PRU00169"/>
    </source>
</evidence>
<evidence type="ECO:0000259" key="3">
    <source>
        <dbReference type="PROSITE" id="PS50110"/>
    </source>
</evidence>
<name>A0A0G0WXS6_UNCKA</name>
<accession>A0A0G0WXS6</accession>
<dbReference type="SUPFAM" id="SSF52172">
    <property type="entry name" value="CheY-like"/>
    <property type="match status" value="1"/>
</dbReference>
<dbReference type="CDD" id="cd00156">
    <property type="entry name" value="REC"/>
    <property type="match status" value="1"/>
</dbReference>
<feature type="domain" description="Response regulatory" evidence="3">
    <location>
        <begin position="9"/>
        <end position="128"/>
    </location>
</feature>
<dbReference type="EMBL" id="LCBS01000001">
    <property type="protein sequence ID" value="KKS17559.1"/>
    <property type="molecule type" value="Genomic_DNA"/>
</dbReference>
<reference evidence="4 5" key="1">
    <citation type="journal article" date="2015" name="Nature">
        <title>rRNA introns, odd ribosomes, and small enigmatic genomes across a large radiation of phyla.</title>
        <authorList>
            <person name="Brown C.T."/>
            <person name="Hug L.A."/>
            <person name="Thomas B.C."/>
            <person name="Sharon I."/>
            <person name="Castelle C.J."/>
            <person name="Singh A."/>
            <person name="Wilkins M.J."/>
            <person name="Williams K.H."/>
            <person name="Banfield J.F."/>
        </authorList>
    </citation>
    <scope>NUCLEOTIDE SEQUENCE [LARGE SCALE GENOMIC DNA]</scope>
</reference>
<dbReference type="PANTHER" id="PTHR44591">
    <property type="entry name" value="STRESS RESPONSE REGULATOR PROTEIN 1"/>
    <property type="match status" value="1"/>
</dbReference>
<dbReference type="Gene3D" id="3.40.50.2300">
    <property type="match status" value="1"/>
</dbReference>
<gene>
    <name evidence="4" type="ORF">UU72_C0001G0043</name>
</gene>
<dbReference type="SMART" id="SM00448">
    <property type="entry name" value="REC"/>
    <property type="match status" value="1"/>
</dbReference>
<dbReference type="PANTHER" id="PTHR44591:SF3">
    <property type="entry name" value="RESPONSE REGULATORY DOMAIN-CONTAINING PROTEIN"/>
    <property type="match status" value="1"/>
</dbReference>
<dbReference type="Pfam" id="PF00072">
    <property type="entry name" value="Response_reg"/>
    <property type="match status" value="1"/>
</dbReference>
<dbReference type="PROSITE" id="PS50110">
    <property type="entry name" value="RESPONSE_REGULATORY"/>
    <property type="match status" value="1"/>
</dbReference>